<proteinExistence type="inferred from homology"/>
<dbReference type="AlphaFoldDB" id="A0A212JCN5"/>
<dbReference type="EMBL" id="FLUQ01000001">
    <property type="protein sequence ID" value="SBV97005.1"/>
    <property type="molecule type" value="Genomic_DNA"/>
</dbReference>
<keyword evidence="5 9" id="KW-0812">Transmembrane</keyword>
<feature type="transmembrane region" description="Helical" evidence="9">
    <location>
        <begin position="127"/>
        <end position="146"/>
    </location>
</feature>
<evidence type="ECO:0000256" key="1">
    <source>
        <dbReference type="ARBA" id="ARBA00004429"/>
    </source>
</evidence>
<dbReference type="GO" id="GO:0022857">
    <property type="term" value="F:transmembrane transporter activity"/>
    <property type="evidence" value="ECO:0007669"/>
    <property type="project" value="TreeGrafter"/>
</dbReference>
<feature type="transmembrane region" description="Helical" evidence="9">
    <location>
        <begin position="85"/>
        <end position="107"/>
    </location>
</feature>
<evidence type="ECO:0000256" key="7">
    <source>
        <dbReference type="ARBA" id="ARBA00023136"/>
    </source>
</evidence>
<reference evidence="11" key="1">
    <citation type="submission" date="2016-04" db="EMBL/GenBank/DDBJ databases">
        <authorList>
            <person name="Evans L.H."/>
            <person name="Alamgir A."/>
            <person name="Owens N."/>
            <person name="Weber N.D."/>
            <person name="Virtaneva K."/>
            <person name="Barbian K."/>
            <person name="Babar A."/>
            <person name="Rosenke K."/>
        </authorList>
    </citation>
    <scope>NUCLEOTIDE SEQUENCE</scope>
    <source>
        <strain evidence="11">86</strain>
    </source>
</reference>
<comment type="subcellular location">
    <subcellularLocation>
        <location evidence="1">Cell inner membrane</location>
        <topology evidence="1">Multi-pass membrane protein</topology>
    </subcellularLocation>
</comment>
<organism evidence="11">
    <name type="scientific">uncultured delta proteobacterium</name>
    <dbReference type="NCBI Taxonomy" id="34034"/>
    <lineage>
        <taxon>Bacteria</taxon>
        <taxon>Deltaproteobacteria</taxon>
        <taxon>environmental samples</taxon>
    </lineage>
</organism>
<evidence type="ECO:0000256" key="4">
    <source>
        <dbReference type="ARBA" id="ARBA00022519"/>
    </source>
</evidence>
<keyword evidence="6 9" id="KW-1133">Transmembrane helix</keyword>
<dbReference type="InterPro" id="IPR055348">
    <property type="entry name" value="DctQ"/>
</dbReference>
<gene>
    <name evidence="11" type="ORF">KL86DPRO_11142</name>
</gene>
<evidence type="ECO:0000256" key="6">
    <source>
        <dbReference type="ARBA" id="ARBA00022989"/>
    </source>
</evidence>
<evidence type="ECO:0000256" key="2">
    <source>
        <dbReference type="ARBA" id="ARBA00022448"/>
    </source>
</evidence>
<evidence type="ECO:0000259" key="10">
    <source>
        <dbReference type="Pfam" id="PF04290"/>
    </source>
</evidence>
<dbReference type="InterPro" id="IPR007387">
    <property type="entry name" value="TRAP_DctQ"/>
</dbReference>
<feature type="transmembrane region" description="Helical" evidence="9">
    <location>
        <begin position="12"/>
        <end position="32"/>
    </location>
</feature>
<dbReference type="PANTHER" id="PTHR35011:SF2">
    <property type="entry name" value="2,3-DIKETO-L-GULONATE TRAP TRANSPORTER SMALL PERMEASE PROTEIN YIAM"/>
    <property type="match status" value="1"/>
</dbReference>
<protein>
    <submittedName>
        <fullName evidence="11">Putative C4-dicarboxylate transport system (Permease small protein)</fullName>
    </submittedName>
</protein>
<feature type="domain" description="Tripartite ATP-independent periplasmic transporters DctQ component" evidence="10">
    <location>
        <begin position="23"/>
        <end position="150"/>
    </location>
</feature>
<dbReference type="GO" id="GO:0005886">
    <property type="term" value="C:plasma membrane"/>
    <property type="evidence" value="ECO:0007669"/>
    <property type="project" value="UniProtKB-SubCell"/>
</dbReference>
<dbReference type="PANTHER" id="PTHR35011">
    <property type="entry name" value="2,3-DIKETO-L-GULONATE TRAP TRANSPORTER SMALL PERMEASE PROTEIN YIAM"/>
    <property type="match status" value="1"/>
</dbReference>
<evidence type="ECO:0000313" key="11">
    <source>
        <dbReference type="EMBL" id="SBV97005.1"/>
    </source>
</evidence>
<keyword evidence="4" id="KW-0997">Cell inner membrane</keyword>
<comment type="similarity">
    <text evidence="8">Belongs to the TRAP transporter small permease family.</text>
</comment>
<sequence>MKLAKEFVNYLEEWLIAVILAYLAIITALQVFMRHVVGDSLSWSEETLRFAFIWMIMLGFSAGVRRDTHIRVLLVFDRLSGRARYVVQMLVHIFFFITAAIIFYLSMLSVDSFVEFPQVSPATGISMQYVYLAAPVGFGLTMIRLAQRMVIDTRSFRRDGQRPDAKG</sequence>
<evidence type="ECO:0000256" key="9">
    <source>
        <dbReference type="SAM" id="Phobius"/>
    </source>
</evidence>
<keyword evidence="2" id="KW-0813">Transport</keyword>
<name>A0A212JCN5_9DELT</name>
<keyword evidence="3" id="KW-1003">Cell membrane</keyword>
<dbReference type="Pfam" id="PF04290">
    <property type="entry name" value="DctQ"/>
    <property type="match status" value="1"/>
</dbReference>
<evidence type="ECO:0000256" key="5">
    <source>
        <dbReference type="ARBA" id="ARBA00022692"/>
    </source>
</evidence>
<accession>A0A212JCN5</accession>
<evidence type="ECO:0000256" key="8">
    <source>
        <dbReference type="ARBA" id="ARBA00038436"/>
    </source>
</evidence>
<feature type="transmembrane region" description="Helical" evidence="9">
    <location>
        <begin position="47"/>
        <end position="64"/>
    </location>
</feature>
<evidence type="ECO:0000256" key="3">
    <source>
        <dbReference type="ARBA" id="ARBA00022475"/>
    </source>
</evidence>
<dbReference type="GO" id="GO:0015740">
    <property type="term" value="P:C4-dicarboxylate transport"/>
    <property type="evidence" value="ECO:0007669"/>
    <property type="project" value="TreeGrafter"/>
</dbReference>
<keyword evidence="7 9" id="KW-0472">Membrane</keyword>